<evidence type="ECO:0000313" key="2">
    <source>
        <dbReference type="Proteomes" id="UP000001307"/>
    </source>
</evidence>
<dbReference type="Gene3D" id="3.30.1490.100">
    <property type="entry name" value="DNA polymerase, Y-family, little finger domain"/>
    <property type="match status" value="1"/>
</dbReference>
<dbReference type="EMBL" id="FN654046">
    <property type="protein sequence ID" value="CBY17804.1"/>
    <property type="molecule type" value="Genomic_DNA"/>
</dbReference>
<dbReference type="OrthoDB" id="427711at2759"/>
<gene>
    <name evidence="1" type="ORF">GSOID_T00001413001</name>
</gene>
<dbReference type="InParanoid" id="E4Y370"/>
<dbReference type="GO" id="GO:0006281">
    <property type="term" value="P:DNA repair"/>
    <property type="evidence" value="ECO:0007669"/>
    <property type="project" value="InterPro"/>
</dbReference>
<accession>E4Y370</accession>
<protein>
    <submittedName>
        <fullName evidence="1">Uncharacterized protein</fullName>
    </submittedName>
</protein>
<sequence>EFLTALTRYVLGKMKKYRVEGTKMNIKLNYRAAEAEFEPIKYGGMGYCDSQTATKDVQNLTLQTVVDTAKNILSSFGVPLYDWRGIKMSFAVNNPEVKNNLKRKTDDGHVVNIEDFLPQFKQYHPSMNIIESRIARFRSMNSFEKREALKSEIKSTIQECFNLQMYLDYVDDIIGFLLDIGRRDLAEFCLIWARIPAVAAQMLKPRDWESFHERQSSRIHFNEES</sequence>
<dbReference type="InterPro" id="IPR036775">
    <property type="entry name" value="DNA_pol_Y-fam_lit_finger_sf"/>
</dbReference>
<dbReference type="Proteomes" id="UP000001307">
    <property type="component" value="Unassembled WGS sequence"/>
</dbReference>
<evidence type="ECO:0000313" key="1">
    <source>
        <dbReference type="EMBL" id="CBY17804.1"/>
    </source>
</evidence>
<organism evidence="1">
    <name type="scientific">Oikopleura dioica</name>
    <name type="common">Tunicate</name>
    <dbReference type="NCBI Taxonomy" id="34765"/>
    <lineage>
        <taxon>Eukaryota</taxon>
        <taxon>Metazoa</taxon>
        <taxon>Chordata</taxon>
        <taxon>Tunicata</taxon>
        <taxon>Appendicularia</taxon>
        <taxon>Copelata</taxon>
        <taxon>Oikopleuridae</taxon>
        <taxon>Oikopleura</taxon>
    </lineage>
</organism>
<proteinExistence type="predicted"/>
<name>E4Y370_OIKDI</name>
<dbReference type="AlphaFoldDB" id="E4Y370"/>
<reference evidence="1" key="1">
    <citation type="journal article" date="2010" name="Science">
        <title>Plasticity of animal genome architecture unmasked by rapid evolution of a pelagic tunicate.</title>
        <authorList>
            <person name="Denoeud F."/>
            <person name="Henriet S."/>
            <person name="Mungpakdee S."/>
            <person name="Aury J.M."/>
            <person name="Da Silva C."/>
            <person name="Brinkmann H."/>
            <person name="Mikhaleva J."/>
            <person name="Olsen L.C."/>
            <person name="Jubin C."/>
            <person name="Canestro C."/>
            <person name="Bouquet J.M."/>
            <person name="Danks G."/>
            <person name="Poulain J."/>
            <person name="Campsteijn C."/>
            <person name="Adamski M."/>
            <person name="Cross I."/>
            <person name="Yadetie F."/>
            <person name="Muffato M."/>
            <person name="Louis A."/>
            <person name="Butcher S."/>
            <person name="Tsagkogeorga G."/>
            <person name="Konrad A."/>
            <person name="Singh S."/>
            <person name="Jensen M.F."/>
            <person name="Cong E.H."/>
            <person name="Eikeseth-Otteraa H."/>
            <person name="Noel B."/>
            <person name="Anthouard V."/>
            <person name="Porcel B.M."/>
            <person name="Kachouri-Lafond R."/>
            <person name="Nishino A."/>
            <person name="Ugolini M."/>
            <person name="Chourrout P."/>
            <person name="Nishida H."/>
            <person name="Aasland R."/>
            <person name="Huzurbazar S."/>
            <person name="Westhof E."/>
            <person name="Delsuc F."/>
            <person name="Lehrach H."/>
            <person name="Reinhardt R."/>
            <person name="Weissenbach J."/>
            <person name="Roy S.W."/>
            <person name="Artiguenave F."/>
            <person name="Postlethwait J.H."/>
            <person name="Manak J.R."/>
            <person name="Thompson E.M."/>
            <person name="Jaillon O."/>
            <person name="Du Pasquier L."/>
            <person name="Boudinot P."/>
            <person name="Liberles D.A."/>
            <person name="Volff J.N."/>
            <person name="Philippe H."/>
            <person name="Lenhard B."/>
            <person name="Roest Crollius H."/>
            <person name="Wincker P."/>
            <person name="Chourrout D."/>
        </authorList>
    </citation>
    <scope>NUCLEOTIDE SEQUENCE [LARGE SCALE GENOMIC DNA]</scope>
</reference>
<dbReference type="GO" id="GO:0003684">
    <property type="term" value="F:damaged DNA binding"/>
    <property type="evidence" value="ECO:0007669"/>
    <property type="project" value="InterPro"/>
</dbReference>
<feature type="non-terminal residue" evidence="1">
    <location>
        <position position="1"/>
    </location>
</feature>
<keyword evidence="2" id="KW-1185">Reference proteome</keyword>